<dbReference type="RefSeq" id="WP_062064709.1">
    <property type="nucleotide sequence ID" value="NZ_CP013264.1"/>
</dbReference>
<name>A0A0S3EZE0_9SPHN</name>
<evidence type="ECO:0000313" key="3">
    <source>
        <dbReference type="Proteomes" id="UP000056968"/>
    </source>
</evidence>
<proteinExistence type="predicted"/>
<dbReference type="KEGG" id="sbd:ATN00_11170"/>
<evidence type="ECO:0000313" key="2">
    <source>
        <dbReference type="EMBL" id="ALR20774.1"/>
    </source>
</evidence>
<reference evidence="2 3" key="1">
    <citation type="submission" date="2015-11" db="EMBL/GenBank/DDBJ databases">
        <title>A Two-component Flavoprotein Monooxygenase System MeaXY Responsible for para-Hydroxylation of 2-Methyl-6-ethylaniline and 2,6-Diethylaniline in Sphingobium baderi DE-13.</title>
        <authorList>
            <person name="Cheng M."/>
            <person name="Meng Q."/>
            <person name="Yang Y."/>
            <person name="Chu C."/>
            <person name="Yan X."/>
            <person name="He J."/>
            <person name="Li S."/>
        </authorList>
    </citation>
    <scope>NUCLEOTIDE SEQUENCE [LARGE SCALE GENOMIC DNA]</scope>
    <source>
        <strain evidence="2 3">DE-13</strain>
    </source>
</reference>
<dbReference type="InterPro" id="IPR036661">
    <property type="entry name" value="Luciferase-like_sf"/>
</dbReference>
<dbReference type="PANTHER" id="PTHR43244">
    <property type="match status" value="1"/>
</dbReference>
<dbReference type="SUPFAM" id="SSF51679">
    <property type="entry name" value="Bacterial luciferase-like"/>
    <property type="match status" value="1"/>
</dbReference>
<dbReference type="STRING" id="1332080.ATN00_11170"/>
<sequence length="346" mass="37703">MPATNAAGGERKYWGVIPMMPAPMLSDMTKRMEDIGFEGATALQIYGPPWPSLSVAAAATSRLKVATGVAVAASRSPFETAMIAMDMDRISQGRFILGLGTGVSSVNVGSYGVPDYKLITHMRDTVAAVRHVIGNAHKGLSPYRGAYYSADFQELMLTAPPVRENLPIWVAALRERLTDTALEIADGLIVHSLWSVDYTVEQGPRIAAKLAEFGRERSAVEINAWPWVAVNDDKQAAVDDARPTVAGYAGIKEYEPFFAARGFLKEAKLCQQGDQSNSLAVMHHVPDEMVKAFVACGSVDQVLEQLEPFWSVVDSLCPMSPYRHLNMEKLTFYGAGLHRLVAAAKR</sequence>
<organism evidence="2 3">
    <name type="scientific">Sphingobium baderi</name>
    <dbReference type="NCBI Taxonomy" id="1332080"/>
    <lineage>
        <taxon>Bacteria</taxon>
        <taxon>Pseudomonadati</taxon>
        <taxon>Pseudomonadota</taxon>
        <taxon>Alphaproteobacteria</taxon>
        <taxon>Sphingomonadales</taxon>
        <taxon>Sphingomonadaceae</taxon>
        <taxon>Sphingobium</taxon>
    </lineage>
</organism>
<dbReference type="Pfam" id="PF00296">
    <property type="entry name" value="Bac_luciferase"/>
    <property type="match status" value="1"/>
</dbReference>
<protein>
    <submittedName>
        <fullName evidence="2">Oxidoreductase</fullName>
    </submittedName>
</protein>
<feature type="domain" description="Luciferase-like" evidence="1">
    <location>
        <begin position="25"/>
        <end position="307"/>
    </location>
</feature>
<accession>A0A0S3EZE0</accession>
<evidence type="ECO:0000259" key="1">
    <source>
        <dbReference type="Pfam" id="PF00296"/>
    </source>
</evidence>
<dbReference type="PANTHER" id="PTHR43244:SF2">
    <property type="entry name" value="CONSERVED HYPOTHETICAL ALANINE AND PROLINE-RICH PROTEIN"/>
    <property type="match status" value="1"/>
</dbReference>
<dbReference type="AlphaFoldDB" id="A0A0S3EZE0"/>
<dbReference type="EMBL" id="CP013264">
    <property type="protein sequence ID" value="ALR20774.1"/>
    <property type="molecule type" value="Genomic_DNA"/>
</dbReference>
<gene>
    <name evidence="2" type="ORF">ATN00_11170</name>
</gene>
<dbReference type="Gene3D" id="3.20.20.30">
    <property type="entry name" value="Luciferase-like domain"/>
    <property type="match status" value="1"/>
</dbReference>
<dbReference type="OrthoDB" id="7495832at2"/>
<dbReference type="GO" id="GO:0016705">
    <property type="term" value="F:oxidoreductase activity, acting on paired donors, with incorporation or reduction of molecular oxygen"/>
    <property type="evidence" value="ECO:0007669"/>
    <property type="project" value="InterPro"/>
</dbReference>
<dbReference type="CDD" id="cd01097">
    <property type="entry name" value="Tetrahydromethanopterin_reductase"/>
    <property type="match status" value="1"/>
</dbReference>
<keyword evidence="3" id="KW-1185">Reference proteome</keyword>
<dbReference type="Proteomes" id="UP000056968">
    <property type="component" value="Chromosome"/>
</dbReference>
<dbReference type="InterPro" id="IPR011251">
    <property type="entry name" value="Luciferase-like_dom"/>
</dbReference>
<dbReference type="InterPro" id="IPR050564">
    <property type="entry name" value="F420-G6PD/mer"/>
</dbReference>